<dbReference type="Proteomes" id="UP000005392">
    <property type="component" value="Unassembled WGS sequence"/>
</dbReference>
<dbReference type="AlphaFoldDB" id="F9EQ47"/>
<gene>
    <name evidence="1" type="ORF">HMPREF9094_2052</name>
</gene>
<keyword evidence="2" id="KW-1185">Reference proteome</keyword>
<dbReference type="STRING" id="76859.RN98_06125"/>
<proteinExistence type="predicted"/>
<comment type="caution">
    <text evidence="1">The sequence shown here is derived from an EMBL/GenBank/DDBJ whole genome shotgun (WGS) entry which is preliminary data.</text>
</comment>
<dbReference type="HOGENOM" id="CLU_133168_0_0_0"/>
<protein>
    <submittedName>
        <fullName evidence="1">Uncharacterized protein</fullName>
    </submittedName>
</protein>
<dbReference type="PATRIC" id="fig|997347.4.peg.1895"/>
<dbReference type="EMBL" id="AFQD01000368">
    <property type="protein sequence ID" value="EGQ78916.1"/>
    <property type="molecule type" value="Genomic_DNA"/>
</dbReference>
<evidence type="ECO:0000313" key="1">
    <source>
        <dbReference type="EMBL" id="EGQ78916.1"/>
    </source>
</evidence>
<sequence length="143" mass="17219">MKLKFELTNEQRKYLGLIPVKDYDMLISVSESISYTNRDIAYLQYGLIYKEIPFSVYEKLIEKLKIETQTCRNECISFGIYADDLKECIKEKSNSPYWEREIEHRVYDLRNPYLIELKRKIFKTFGLDADKTYEENLKMLEVK</sequence>
<reference evidence="1 2" key="1">
    <citation type="submission" date="2011-05" db="EMBL/GenBank/DDBJ databases">
        <authorList>
            <person name="Muzny D."/>
            <person name="Qin X."/>
            <person name="Deng J."/>
            <person name="Jiang H."/>
            <person name="Liu Y."/>
            <person name="Qu J."/>
            <person name="Song X.-Z."/>
            <person name="Zhang L."/>
            <person name="Thornton R."/>
            <person name="Coyle M."/>
            <person name="Francisco L."/>
            <person name="Jackson L."/>
            <person name="Javaid M."/>
            <person name="Korchina V."/>
            <person name="Kovar C."/>
            <person name="Mata R."/>
            <person name="Mathew T."/>
            <person name="Ngo R."/>
            <person name="Nguyen L."/>
            <person name="Nguyen N."/>
            <person name="Okwuonu G."/>
            <person name="Ongeri F."/>
            <person name="Pham C."/>
            <person name="Simmons D."/>
            <person name="Wilczek-Boney K."/>
            <person name="Hale W."/>
            <person name="Jakkamsetti A."/>
            <person name="Pham P."/>
            <person name="Ruth R."/>
            <person name="San Lucas F."/>
            <person name="Warren J."/>
            <person name="Zhang J."/>
            <person name="Zhao Z."/>
            <person name="Zhou C."/>
            <person name="Zhu D."/>
            <person name="Lee S."/>
            <person name="Bess C."/>
            <person name="Blankenburg K."/>
            <person name="Forbes L."/>
            <person name="Fu Q."/>
            <person name="Gubbala S."/>
            <person name="Hirani K."/>
            <person name="Jayaseelan J.C."/>
            <person name="Lara F."/>
            <person name="Munidasa M."/>
            <person name="Palculict T."/>
            <person name="Patil S."/>
            <person name="Pu L.-L."/>
            <person name="Saada N."/>
            <person name="Tang L."/>
            <person name="Weissenberger G."/>
            <person name="Zhu Y."/>
            <person name="Hemphill L."/>
            <person name="Shang Y."/>
            <person name="Youmans B."/>
            <person name="Ayvaz T."/>
            <person name="Ross M."/>
            <person name="Santibanez J."/>
            <person name="Aqrawi P."/>
            <person name="Gross S."/>
            <person name="Joshi V."/>
            <person name="Fowler G."/>
            <person name="Nazareth L."/>
            <person name="Reid J."/>
            <person name="Worley K."/>
            <person name="Petrosino J."/>
            <person name="Highlander S."/>
            <person name="Gibbs R."/>
        </authorList>
    </citation>
    <scope>NUCLEOTIDE SEQUENCE [LARGE SCALE GENOMIC DNA]</scope>
    <source>
        <strain evidence="1 2">ATCC 51191</strain>
    </source>
</reference>
<organism evidence="1 2">
    <name type="scientific">Fusobacterium animalis ATCC 51191</name>
    <dbReference type="NCBI Taxonomy" id="997347"/>
    <lineage>
        <taxon>Bacteria</taxon>
        <taxon>Fusobacteriati</taxon>
        <taxon>Fusobacteriota</taxon>
        <taxon>Fusobacteriia</taxon>
        <taxon>Fusobacteriales</taxon>
        <taxon>Fusobacteriaceae</taxon>
        <taxon>Fusobacterium</taxon>
    </lineage>
</organism>
<accession>F9EQ47</accession>
<name>F9EQ47_9FUSO</name>
<evidence type="ECO:0000313" key="2">
    <source>
        <dbReference type="Proteomes" id="UP000005392"/>
    </source>
</evidence>